<protein>
    <submittedName>
        <fullName evidence="3">Uncharacterized protein YndB with AHSA1/START domain</fullName>
    </submittedName>
</protein>
<gene>
    <name evidence="3" type="ORF">QO011_001523</name>
</gene>
<comment type="caution">
    <text evidence="3">The sequence shown here is derived from an EMBL/GenBank/DDBJ whole genome shotgun (WGS) entry which is preliminary data.</text>
</comment>
<keyword evidence="4" id="KW-1185">Reference proteome</keyword>
<evidence type="ECO:0000259" key="2">
    <source>
        <dbReference type="Pfam" id="PF08327"/>
    </source>
</evidence>
<organism evidence="3 4">
    <name type="scientific">Labrys wisconsinensis</name>
    <dbReference type="NCBI Taxonomy" id="425677"/>
    <lineage>
        <taxon>Bacteria</taxon>
        <taxon>Pseudomonadati</taxon>
        <taxon>Pseudomonadota</taxon>
        <taxon>Alphaproteobacteria</taxon>
        <taxon>Hyphomicrobiales</taxon>
        <taxon>Xanthobacteraceae</taxon>
        <taxon>Labrys</taxon>
    </lineage>
</organism>
<dbReference type="InterPro" id="IPR023393">
    <property type="entry name" value="START-like_dom_sf"/>
</dbReference>
<dbReference type="Gene3D" id="3.30.530.20">
    <property type="match status" value="1"/>
</dbReference>
<dbReference type="InterPro" id="IPR013538">
    <property type="entry name" value="ASHA1/2-like_C"/>
</dbReference>
<dbReference type="Proteomes" id="UP001242480">
    <property type="component" value="Unassembled WGS sequence"/>
</dbReference>
<proteinExistence type="inferred from homology"/>
<dbReference type="CDD" id="cd08896">
    <property type="entry name" value="SRPBCC_CalC_Aha1-like_3"/>
    <property type="match status" value="1"/>
</dbReference>
<name>A0ABU0J4Z1_9HYPH</name>
<feature type="domain" description="Activator of Hsp90 ATPase homologue 1/2-like C-terminal" evidence="2">
    <location>
        <begin position="16"/>
        <end position="150"/>
    </location>
</feature>
<sequence>MTDTTLDLEIVRHVAAPRAKVWRAWSDPDILKQWWCPKPWMTQVRAFDFRAGGAFHTFMSGPDGGESDNPGLFLEIVPMERIVWTSMLLAGWRPATPWLGMTGIFILADEGAGTRYTARCLHQNDADRRKHEEMGFFDGWGTVIGQIEEVAASLP</sequence>
<dbReference type="SUPFAM" id="SSF55961">
    <property type="entry name" value="Bet v1-like"/>
    <property type="match status" value="1"/>
</dbReference>
<accession>A0ABU0J4Z1</accession>
<dbReference type="Pfam" id="PF08327">
    <property type="entry name" value="AHSA1"/>
    <property type="match status" value="1"/>
</dbReference>
<evidence type="ECO:0000313" key="4">
    <source>
        <dbReference type="Proteomes" id="UP001242480"/>
    </source>
</evidence>
<evidence type="ECO:0000313" key="3">
    <source>
        <dbReference type="EMBL" id="MDQ0468523.1"/>
    </source>
</evidence>
<dbReference type="EMBL" id="JAUSVX010000002">
    <property type="protein sequence ID" value="MDQ0468523.1"/>
    <property type="molecule type" value="Genomic_DNA"/>
</dbReference>
<reference evidence="3 4" key="1">
    <citation type="submission" date="2023-07" db="EMBL/GenBank/DDBJ databases">
        <title>Genomic Encyclopedia of Type Strains, Phase IV (KMG-IV): sequencing the most valuable type-strain genomes for metagenomic binning, comparative biology and taxonomic classification.</title>
        <authorList>
            <person name="Goeker M."/>
        </authorList>
    </citation>
    <scope>NUCLEOTIDE SEQUENCE [LARGE SCALE GENOMIC DNA]</scope>
    <source>
        <strain evidence="3 4">DSM 19619</strain>
    </source>
</reference>
<dbReference type="RefSeq" id="WP_307269843.1">
    <property type="nucleotide sequence ID" value="NZ_JAUSVX010000002.1"/>
</dbReference>
<comment type="similarity">
    <text evidence="1">Belongs to the AHA1 family.</text>
</comment>
<evidence type="ECO:0000256" key="1">
    <source>
        <dbReference type="ARBA" id="ARBA00006817"/>
    </source>
</evidence>